<protein>
    <submittedName>
        <fullName evidence="1">Uncharacterized protein</fullName>
    </submittedName>
</protein>
<dbReference type="AlphaFoldDB" id="A0A0J9W5J5"/>
<dbReference type="Proteomes" id="UP000053776">
    <property type="component" value="Unassembled WGS sequence"/>
</dbReference>
<sequence length="298" mass="34800">MEFDNTLKGDTNYNNYEGVCEGIVKNYGEEKAKHKDFCMKLVRNLGCYNLNTKYYNPNNDRCIILYNWIHNTKKNYIHSDEIITKCFNDYIEFMDRTIGNYMCSYDSYNAIYEDPIKMTILDIFNNNMQNIKRKLMEEREKGKFSAQNFVCGSVNIYRKMYRNYCNDQNARDKEHKNTCDQLNALRTIYNSYIFQNVDLKNKIPALDDREEEFWDKCKSDEKLPEKAVVAGPEEPTLQHSYRDEGESTPQAMPYEVDNVEKQVNPTSSTVSTAVGTVAGASSILALLYKVNKEFHLNV</sequence>
<name>A0A0J9W5J5_PLAVI</name>
<proteinExistence type="predicted"/>
<reference evidence="1 2" key="1">
    <citation type="submission" date="2011-08" db="EMBL/GenBank/DDBJ databases">
        <title>The Genome Sequence of Plasmodium vivax Mauritania I.</title>
        <authorList>
            <consortium name="The Broad Institute Genome Sequencing Platform"/>
            <consortium name="The Broad Institute Genome Sequencing Center for Infectious Disease"/>
            <person name="Neafsey D."/>
            <person name="Carlton J."/>
            <person name="Barnwell J."/>
            <person name="Collins W."/>
            <person name="Escalante A."/>
            <person name="Mullikin J."/>
            <person name="Saul A."/>
            <person name="Guigo R."/>
            <person name="Camara F."/>
            <person name="Young S.K."/>
            <person name="Zeng Q."/>
            <person name="Gargeya S."/>
            <person name="Fitzgerald M."/>
            <person name="Haas B."/>
            <person name="Abouelleil A."/>
            <person name="Alvarado L."/>
            <person name="Arachchi H.M."/>
            <person name="Berlin A."/>
            <person name="Brown A."/>
            <person name="Chapman S.B."/>
            <person name="Chen Z."/>
            <person name="Dunbar C."/>
            <person name="Freedman E."/>
            <person name="Gearin G."/>
            <person name="Gellesch M."/>
            <person name="Goldberg J."/>
            <person name="Griggs A."/>
            <person name="Gujja S."/>
            <person name="Heiman D."/>
            <person name="Howarth C."/>
            <person name="Larson L."/>
            <person name="Lui A."/>
            <person name="MacDonald P.J.P."/>
            <person name="Montmayeur A."/>
            <person name="Murphy C."/>
            <person name="Neiman D."/>
            <person name="Pearson M."/>
            <person name="Priest M."/>
            <person name="Roberts A."/>
            <person name="Saif S."/>
            <person name="Shea T."/>
            <person name="Shenoy N."/>
            <person name="Sisk P."/>
            <person name="Stolte C."/>
            <person name="Sykes S."/>
            <person name="Wortman J."/>
            <person name="Nusbaum C."/>
            <person name="Birren B."/>
        </authorList>
    </citation>
    <scope>NUCLEOTIDE SEQUENCE [LARGE SCALE GENOMIC DNA]</scope>
    <source>
        <strain evidence="1 2">Mauritania I</strain>
    </source>
</reference>
<organism evidence="1 2">
    <name type="scientific">Plasmodium vivax Mauritania I</name>
    <dbReference type="NCBI Taxonomy" id="1035515"/>
    <lineage>
        <taxon>Eukaryota</taxon>
        <taxon>Sar</taxon>
        <taxon>Alveolata</taxon>
        <taxon>Apicomplexa</taxon>
        <taxon>Aconoidasida</taxon>
        <taxon>Haemosporida</taxon>
        <taxon>Plasmodiidae</taxon>
        <taxon>Plasmodium</taxon>
        <taxon>Plasmodium (Plasmodium)</taxon>
    </lineage>
</organism>
<accession>A0A0J9W5J5</accession>
<evidence type="ECO:0000313" key="1">
    <source>
        <dbReference type="EMBL" id="KMZ95738.1"/>
    </source>
</evidence>
<evidence type="ECO:0000313" key="2">
    <source>
        <dbReference type="Proteomes" id="UP000053776"/>
    </source>
</evidence>
<gene>
    <name evidence="1" type="ORF">PVMG_05337</name>
</gene>
<dbReference type="EMBL" id="KQ234975">
    <property type="protein sequence ID" value="KMZ95738.1"/>
    <property type="molecule type" value="Genomic_DNA"/>
</dbReference>